<dbReference type="EMBL" id="JBHSMA010000001">
    <property type="protein sequence ID" value="MFC5407995.1"/>
    <property type="molecule type" value="Genomic_DNA"/>
</dbReference>
<evidence type="ECO:0000313" key="2">
    <source>
        <dbReference type="Proteomes" id="UP001596106"/>
    </source>
</evidence>
<comment type="caution">
    <text evidence="1">The sequence shown here is derived from an EMBL/GenBank/DDBJ whole genome shotgun (WGS) entry which is preliminary data.</text>
</comment>
<organism evidence="1 2">
    <name type="scientific">Larkinella bovis</name>
    <dbReference type="NCBI Taxonomy" id="683041"/>
    <lineage>
        <taxon>Bacteria</taxon>
        <taxon>Pseudomonadati</taxon>
        <taxon>Bacteroidota</taxon>
        <taxon>Cytophagia</taxon>
        <taxon>Cytophagales</taxon>
        <taxon>Spirosomataceae</taxon>
        <taxon>Larkinella</taxon>
    </lineage>
</organism>
<reference evidence="2" key="1">
    <citation type="journal article" date="2019" name="Int. J. Syst. Evol. Microbiol.">
        <title>The Global Catalogue of Microorganisms (GCM) 10K type strain sequencing project: providing services to taxonomists for standard genome sequencing and annotation.</title>
        <authorList>
            <consortium name="The Broad Institute Genomics Platform"/>
            <consortium name="The Broad Institute Genome Sequencing Center for Infectious Disease"/>
            <person name="Wu L."/>
            <person name="Ma J."/>
        </authorList>
    </citation>
    <scope>NUCLEOTIDE SEQUENCE [LARGE SCALE GENOMIC DNA]</scope>
    <source>
        <strain evidence="2">CCUG 55250</strain>
    </source>
</reference>
<keyword evidence="2" id="KW-1185">Reference proteome</keyword>
<proteinExistence type="predicted"/>
<sequence length="218" mass="24803">MKICILIVNRVDCQLSAMPPADEFIRASAAGSPFLTDPRQFAMYTVSVSDEVYQDVFDHRGNAYILAPDLALKDVSQIVNPSPAYFQLKDQTLERVIVPEETRFNFKKLEKLGILEWKFSQAKKGRFESSATGQQRYYDGGDFLTDSLMFRQAQEDGLFRCAVSETAQLLPVMHSNQDIVDVSVDFNTWYQALYTKFYACQQAVMEAETIEAVDSVTW</sequence>
<name>A0ABW0I3A3_9BACT</name>
<evidence type="ECO:0000313" key="1">
    <source>
        <dbReference type="EMBL" id="MFC5407995.1"/>
    </source>
</evidence>
<dbReference type="RefSeq" id="WP_379840685.1">
    <property type="nucleotide sequence ID" value="NZ_JBHSMA010000001.1"/>
</dbReference>
<accession>A0ABW0I3A3</accession>
<protein>
    <recommendedName>
        <fullName evidence="3">DUF4376 domain-containing protein</fullName>
    </recommendedName>
</protein>
<dbReference type="Proteomes" id="UP001596106">
    <property type="component" value="Unassembled WGS sequence"/>
</dbReference>
<gene>
    <name evidence="1" type="ORF">ACFPMF_01650</name>
</gene>
<evidence type="ECO:0008006" key="3">
    <source>
        <dbReference type="Google" id="ProtNLM"/>
    </source>
</evidence>